<dbReference type="Pfam" id="PF00754">
    <property type="entry name" value="F5_F8_type_C"/>
    <property type="match status" value="4"/>
</dbReference>
<dbReference type="PANTHER" id="PTHR24543:SF335">
    <property type="entry name" value="EGF-LIKE REPEAT AND DISCOIDIN I-LIKE DOMAIN-CONTAINING PROTEIN 3"/>
    <property type="match status" value="1"/>
</dbReference>
<evidence type="ECO:0000259" key="3">
    <source>
        <dbReference type="PROSITE" id="PS50022"/>
    </source>
</evidence>
<evidence type="ECO:0000256" key="2">
    <source>
        <dbReference type="SAM" id="SignalP"/>
    </source>
</evidence>
<feature type="compositionally biased region" description="Low complexity" evidence="1">
    <location>
        <begin position="126"/>
        <end position="137"/>
    </location>
</feature>
<feature type="region of interest" description="Disordered" evidence="1">
    <location>
        <begin position="708"/>
        <end position="745"/>
    </location>
</feature>
<dbReference type="FunFam" id="2.60.120.260:FF:000016">
    <property type="entry name" value="Contactin-associated protein-like 4 isoform 1"/>
    <property type="match status" value="1"/>
</dbReference>
<dbReference type="InterPro" id="IPR008979">
    <property type="entry name" value="Galactose-bd-like_sf"/>
</dbReference>
<dbReference type="EMBL" id="CALNXJ010000018">
    <property type="protein sequence ID" value="CAH3121217.1"/>
    <property type="molecule type" value="Genomic_DNA"/>
</dbReference>
<evidence type="ECO:0000259" key="4">
    <source>
        <dbReference type="PROSITE" id="PS50234"/>
    </source>
</evidence>
<dbReference type="Proteomes" id="UP001159428">
    <property type="component" value="Unassembled WGS sequence"/>
</dbReference>
<evidence type="ECO:0000256" key="1">
    <source>
        <dbReference type="SAM" id="MobiDB-lite"/>
    </source>
</evidence>
<dbReference type="SMART" id="SM00209">
    <property type="entry name" value="TSP1"/>
    <property type="match status" value="1"/>
</dbReference>
<feature type="compositionally biased region" description="Acidic residues" evidence="1">
    <location>
        <begin position="157"/>
        <end position="182"/>
    </location>
</feature>
<name>A0AAU9WPY4_9CNID</name>
<gene>
    <name evidence="5" type="ORF">PMEA_00009084</name>
</gene>
<organism evidence="5 6">
    <name type="scientific">Pocillopora meandrina</name>
    <dbReference type="NCBI Taxonomy" id="46732"/>
    <lineage>
        <taxon>Eukaryota</taxon>
        <taxon>Metazoa</taxon>
        <taxon>Cnidaria</taxon>
        <taxon>Anthozoa</taxon>
        <taxon>Hexacorallia</taxon>
        <taxon>Scleractinia</taxon>
        <taxon>Astrocoeniina</taxon>
        <taxon>Pocilloporidae</taxon>
        <taxon>Pocillopora</taxon>
    </lineage>
</organism>
<feature type="chain" id="PRO_5043818543" evidence="2">
    <location>
        <begin position="20"/>
        <end position="1332"/>
    </location>
</feature>
<dbReference type="InterPro" id="IPR000421">
    <property type="entry name" value="FA58C"/>
</dbReference>
<dbReference type="SUPFAM" id="SSF49785">
    <property type="entry name" value="Galactose-binding domain-like"/>
    <property type="match status" value="4"/>
</dbReference>
<feature type="signal peptide" evidence="2">
    <location>
        <begin position="1"/>
        <end position="19"/>
    </location>
</feature>
<dbReference type="InterPro" id="IPR036465">
    <property type="entry name" value="vWFA_dom_sf"/>
</dbReference>
<proteinExistence type="predicted"/>
<dbReference type="SUPFAM" id="SSF53300">
    <property type="entry name" value="vWA-like"/>
    <property type="match status" value="1"/>
</dbReference>
<dbReference type="PROSITE" id="PS50092">
    <property type="entry name" value="TSP1"/>
    <property type="match status" value="1"/>
</dbReference>
<dbReference type="SMART" id="SM00231">
    <property type="entry name" value="FA58C"/>
    <property type="match status" value="4"/>
</dbReference>
<evidence type="ECO:0000313" key="6">
    <source>
        <dbReference type="Proteomes" id="UP001159428"/>
    </source>
</evidence>
<dbReference type="PANTHER" id="PTHR24543">
    <property type="entry name" value="MULTICOPPER OXIDASE-RELATED"/>
    <property type="match status" value="1"/>
</dbReference>
<dbReference type="InterPro" id="IPR002035">
    <property type="entry name" value="VWF_A"/>
</dbReference>
<dbReference type="Gene3D" id="3.40.50.410">
    <property type="entry name" value="von Willebrand factor, type A domain"/>
    <property type="match status" value="1"/>
</dbReference>
<dbReference type="PROSITE" id="PS50022">
    <property type="entry name" value="FA58C_3"/>
    <property type="match status" value="4"/>
</dbReference>
<feature type="region of interest" description="Disordered" evidence="1">
    <location>
        <begin position="512"/>
        <end position="570"/>
    </location>
</feature>
<feature type="domain" description="F5/8 type C" evidence="3">
    <location>
        <begin position="940"/>
        <end position="1078"/>
    </location>
</feature>
<keyword evidence="6" id="KW-1185">Reference proteome</keyword>
<dbReference type="PROSITE" id="PS01285">
    <property type="entry name" value="FA58C_1"/>
    <property type="match status" value="1"/>
</dbReference>
<feature type="compositionally biased region" description="Basic and acidic residues" evidence="1">
    <location>
        <begin position="276"/>
        <end position="314"/>
    </location>
</feature>
<dbReference type="CDD" id="cd00057">
    <property type="entry name" value="FA58C"/>
    <property type="match status" value="3"/>
</dbReference>
<dbReference type="InterPro" id="IPR000884">
    <property type="entry name" value="TSP1_rpt"/>
</dbReference>
<feature type="region of interest" description="Disordered" evidence="1">
    <location>
        <begin position="902"/>
        <end position="944"/>
    </location>
</feature>
<protein>
    <submittedName>
        <fullName evidence="5">Uncharacterized protein</fullName>
    </submittedName>
</protein>
<sequence>MLLAYLVVLCVTANWRVNGEAYGPWSDWTACSVQEGEGFMTRYRECIVEDCPTPGEYIDYMKCFVKPCPCECPPATKGPGTKATQTGTIHIEVEEGSTTAATVTNPIEATGTIGIEVVEESSTAAPGSTVPTEPEGTTPGGQGQIKFTTIEPSAPGGEEEGTTSAPEGEEEGTTSAPEEEEGTTSAPGEKEEGTTSAPGGEEEGTTSAPGGGEEGTTSAPGKKEEGTTSAPGEKEEGTTSAPGEKEEGTTSAPGEKEEGTTSAPGGEEEGTTSAPGEKEEGTTSAPGEKEEGTTSAPGEKEEGTTSAPGEKEEGTTSAPGGGEEGTTSAPGEKEEGTTSAPEKPTPEGPEPEIPCEDNPLGAKEDGKLLDSSFTATSSYAEFQPFNGRLNGPLAWCAEGTGAGQEYLQIHVPDAEAICAIALQGTGFGGGNEHVTQFYLEYSIDGSLWDTLADKDGNLKVFEGNEDSKTTIKRVLLVPVEAKYIRIVPVSYDGWPCLRVELYGKERKQKAPFGVVEEITSPPKEEEKTPGPPGEGKGETSSPPGRGEVITPPPTEIPCEDNGLGAKEGGKLPDSSFTALSSHGTRYYPSFGRLNGPSAWCPMTNRDQYLQIHVPDARVICAVAVQGFENLNEYVTSFSVTYSVDGNKWLTFTDVKGEKEKVFEGNKDATSIVKQEFPAPVRAQYIRIYPVSYEEWPCLRVELYGKETEEAKPTAPGEEKVTSLPGGGEIIPPPGEVKEKTTAPPSKEIPCEYNALGAEEGGKLTKASFTATSTYANELQSFNGRLNGPFAWCPADLFVGQEYLQIHVPEAETVCAIALQGSGVEKAKEYVTEYFVKYSVDGEKWDEIKDGEGNLKLFEGTDSPKEISKQVLPVPVKAHYVRIYPLSYESWPCLRVELYGKERQRAPSETGGEETTSHPVKGEETTSPPGEGEGETTELQCDPVGAAYGGTLPDSSFSASSDSGDDYSASKARLNGPLAWCPADNSKPGDYLQIELPTEMSVCAIETQGFGSFGVWVKRFTVAISPDGQEWETMVMEGNVNPTDPSIQRFPKPIHGQFVRIYPMLYETYPCMKVEIYAIATEKFPHPKETEKEIMQENPPSPKTPTGEEKGSPTPLPVNPLIPTTVPGKGMDIGIVIGVTESEFEIIKIFISRLLIFISQNFPNVQFGLIIYSDRPELIMTLQHIEYVNVKVIIEGMSYVPGGHRTDLAMLYASRKLFCPVGCEDRPEQENVMILFTSEKTDAGSIPYSLVSPIMKNCSSNIIAVGLSNKVSKSELVQIALGAPERVLRYNSVDSLDSNVIHQISAMIEQGPVVKTVEKTVTTTTKVIIHELP</sequence>
<dbReference type="InterPro" id="IPR036383">
    <property type="entry name" value="TSP1_rpt_sf"/>
</dbReference>
<dbReference type="Gene3D" id="2.20.100.10">
    <property type="entry name" value="Thrombospondin type-1 (TSP1) repeat"/>
    <property type="match status" value="1"/>
</dbReference>
<feature type="region of interest" description="Disordered" evidence="1">
    <location>
        <begin position="1087"/>
        <end position="1115"/>
    </location>
</feature>
<feature type="domain" description="VWFA" evidence="4">
    <location>
        <begin position="1130"/>
        <end position="1303"/>
    </location>
</feature>
<reference evidence="5 6" key="1">
    <citation type="submission" date="2022-05" db="EMBL/GenBank/DDBJ databases">
        <authorList>
            <consortium name="Genoscope - CEA"/>
            <person name="William W."/>
        </authorList>
    </citation>
    <scope>NUCLEOTIDE SEQUENCE [LARGE SCALE GENOMIC DNA]</scope>
</reference>
<accession>A0AAU9WPY4</accession>
<keyword evidence="2" id="KW-0732">Signal</keyword>
<feature type="region of interest" description="Disordered" evidence="1">
    <location>
        <begin position="121"/>
        <end position="366"/>
    </location>
</feature>
<dbReference type="Gene3D" id="2.60.120.260">
    <property type="entry name" value="Galactose-binding domain-like"/>
    <property type="match status" value="4"/>
</dbReference>
<feature type="domain" description="F5/8 type C" evidence="3">
    <location>
        <begin position="558"/>
        <end position="705"/>
    </location>
</feature>
<dbReference type="Pfam" id="PF00090">
    <property type="entry name" value="TSP_1"/>
    <property type="match status" value="1"/>
</dbReference>
<feature type="compositionally biased region" description="Basic and acidic residues" evidence="1">
    <location>
        <begin position="708"/>
        <end position="720"/>
    </location>
</feature>
<feature type="domain" description="F5/8 type C" evidence="3">
    <location>
        <begin position="355"/>
        <end position="504"/>
    </location>
</feature>
<dbReference type="Pfam" id="PF00092">
    <property type="entry name" value="VWA"/>
    <property type="match status" value="1"/>
</dbReference>
<dbReference type="CDD" id="cd01450">
    <property type="entry name" value="vWFA_subfamily_ECM"/>
    <property type="match status" value="1"/>
</dbReference>
<feature type="domain" description="F5/8 type C" evidence="3">
    <location>
        <begin position="750"/>
        <end position="900"/>
    </location>
</feature>
<dbReference type="PROSITE" id="PS50234">
    <property type="entry name" value="VWFA"/>
    <property type="match status" value="1"/>
</dbReference>
<dbReference type="SUPFAM" id="SSF82895">
    <property type="entry name" value="TSP-1 type 1 repeat"/>
    <property type="match status" value="1"/>
</dbReference>
<comment type="caution">
    <text evidence="5">The sequence shown here is derived from an EMBL/GenBank/DDBJ whole genome shotgun (WGS) entry which is preliminary data.</text>
</comment>
<evidence type="ECO:0000313" key="5">
    <source>
        <dbReference type="EMBL" id="CAH3121217.1"/>
    </source>
</evidence>
<feature type="compositionally biased region" description="Basic and acidic residues" evidence="1">
    <location>
        <begin position="221"/>
        <end position="259"/>
    </location>
</feature>